<dbReference type="VEuPathDB" id="FungiDB:PCH_Pc12g06440"/>
<sequence length="146" mass="16487">MCCILAYLSGSHDINFTKALKYWDSFNARLDRSQSRSFASTIGGMRRSVLAKMEIGFMPNKNRVGPEQRSDPDRDTTTEAPKKSKSIQQLVYDRGHLARTVRAWAARRSIQGGYLPTSILRLNISPYSKRTFILPTASADFARVEP</sequence>
<accession>B6H0E0</accession>
<name>B6H0E0_PENRW</name>
<evidence type="ECO:0000256" key="1">
    <source>
        <dbReference type="SAM" id="MobiDB-lite"/>
    </source>
</evidence>
<proteinExistence type="predicted"/>
<dbReference type="OrthoDB" id="10574000at2759"/>
<dbReference type="HOGENOM" id="CLU_1778095_0_0_1"/>
<keyword evidence="3" id="KW-1185">Reference proteome</keyword>
<feature type="compositionally biased region" description="Basic and acidic residues" evidence="1">
    <location>
        <begin position="64"/>
        <end position="82"/>
    </location>
</feature>
<dbReference type="AlphaFoldDB" id="B6H0E0"/>
<dbReference type="Proteomes" id="UP000000724">
    <property type="component" value="Contig Pc00c12"/>
</dbReference>
<evidence type="ECO:0000313" key="3">
    <source>
        <dbReference type="Proteomes" id="UP000000724"/>
    </source>
</evidence>
<dbReference type="EMBL" id="AM920427">
    <property type="protein sequence ID" value="CAP80271.1"/>
    <property type="molecule type" value="Genomic_DNA"/>
</dbReference>
<organism evidence="2 3">
    <name type="scientific">Penicillium rubens (strain ATCC 28089 / DSM 1075 / NRRL 1951 / Wisconsin 54-1255)</name>
    <name type="common">Penicillium chrysogenum</name>
    <dbReference type="NCBI Taxonomy" id="500485"/>
    <lineage>
        <taxon>Eukaryota</taxon>
        <taxon>Fungi</taxon>
        <taxon>Dikarya</taxon>
        <taxon>Ascomycota</taxon>
        <taxon>Pezizomycotina</taxon>
        <taxon>Eurotiomycetes</taxon>
        <taxon>Eurotiomycetidae</taxon>
        <taxon>Eurotiales</taxon>
        <taxon>Aspergillaceae</taxon>
        <taxon>Penicillium</taxon>
        <taxon>Penicillium chrysogenum species complex</taxon>
    </lineage>
</organism>
<reference evidence="2 3" key="1">
    <citation type="journal article" date="2008" name="Nat. Biotechnol.">
        <title>Genome sequencing and analysis of the filamentous fungus Penicillium chrysogenum.</title>
        <authorList>
            <person name="van den Berg M.A."/>
            <person name="Albang R."/>
            <person name="Albermann K."/>
            <person name="Badger J.H."/>
            <person name="Daran J.-M."/>
            <person name="Driessen A.J.M."/>
            <person name="Garcia-Estrada C."/>
            <person name="Fedorova N.D."/>
            <person name="Harris D.M."/>
            <person name="Heijne W.H.M."/>
            <person name="Joardar V.S."/>
            <person name="Kiel J.A.K.W."/>
            <person name="Kovalchuk A."/>
            <person name="Martin J.F."/>
            <person name="Nierman W.C."/>
            <person name="Nijland J.G."/>
            <person name="Pronk J.T."/>
            <person name="Roubos J.A."/>
            <person name="van der Klei I.J."/>
            <person name="van Peij N.N.M.E."/>
            <person name="Veenhuis M."/>
            <person name="von Doehren H."/>
            <person name="Wagner C."/>
            <person name="Wortman J.R."/>
            <person name="Bovenberg R.A.L."/>
        </authorList>
    </citation>
    <scope>NUCLEOTIDE SEQUENCE [LARGE SCALE GENOMIC DNA]</scope>
    <source>
        <strain evidence="3">ATCC 28089 / DSM 1075 / NRRL 1951 / Wisconsin 54-1255</strain>
    </source>
</reference>
<gene>
    <name evidence="2" type="ORF">Pc12g06440</name>
    <name evidence="2" type="ORF">PCH_Pc12g06440</name>
</gene>
<feature type="region of interest" description="Disordered" evidence="1">
    <location>
        <begin position="57"/>
        <end position="87"/>
    </location>
</feature>
<evidence type="ECO:0000313" key="2">
    <source>
        <dbReference type="EMBL" id="CAP80271.1"/>
    </source>
</evidence>
<protein>
    <submittedName>
        <fullName evidence="2">Uncharacterized protein</fullName>
    </submittedName>
</protein>